<keyword evidence="2" id="KW-1185">Reference proteome</keyword>
<evidence type="ECO:0000313" key="1">
    <source>
        <dbReference type="EMBL" id="KAK7515508.1"/>
    </source>
</evidence>
<proteinExistence type="predicted"/>
<comment type="caution">
    <text evidence="1">The sequence shown here is derived from an EMBL/GenBank/DDBJ whole genome shotgun (WGS) entry which is preliminary data.</text>
</comment>
<reference evidence="1 2" key="1">
    <citation type="submission" date="2024-04" db="EMBL/GenBank/DDBJ databases">
        <title>Phyllosticta paracitricarpa is synonymous to the EU quarantine fungus P. citricarpa based on phylogenomic analyses.</title>
        <authorList>
            <consortium name="Lawrence Berkeley National Laboratory"/>
            <person name="Van Ingen-Buijs V.A."/>
            <person name="Van Westerhoven A.C."/>
            <person name="Haridas S."/>
            <person name="Skiadas P."/>
            <person name="Martin F."/>
            <person name="Groenewald J.Z."/>
            <person name="Crous P.W."/>
            <person name="Seidl M.F."/>
        </authorList>
    </citation>
    <scope>NUCLEOTIDE SEQUENCE [LARGE SCALE GENOMIC DNA]</scope>
    <source>
        <strain evidence="1 2">CBS 123371</strain>
    </source>
</reference>
<protein>
    <submittedName>
        <fullName evidence="1">Uncharacterized protein</fullName>
    </submittedName>
</protein>
<gene>
    <name evidence="1" type="ORF">IWZ03DRAFT_205209</name>
</gene>
<accession>A0ABR1KK75</accession>
<evidence type="ECO:0000313" key="2">
    <source>
        <dbReference type="Proteomes" id="UP001363622"/>
    </source>
</evidence>
<dbReference type="Proteomes" id="UP001363622">
    <property type="component" value="Unassembled WGS sequence"/>
</dbReference>
<dbReference type="EMBL" id="JBBPHU010000007">
    <property type="protein sequence ID" value="KAK7515508.1"/>
    <property type="molecule type" value="Genomic_DNA"/>
</dbReference>
<organism evidence="1 2">
    <name type="scientific">Phyllosticta citriasiana</name>
    <dbReference type="NCBI Taxonomy" id="595635"/>
    <lineage>
        <taxon>Eukaryota</taxon>
        <taxon>Fungi</taxon>
        <taxon>Dikarya</taxon>
        <taxon>Ascomycota</taxon>
        <taxon>Pezizomycotina</taxon>
        <taxon>Dothideomycetes</taxon>
        <taxon>Dothideomycetes incertae sedis</taxon>
        <taxon>Botryosphaeriales</taxon>
        <taxon>Phyllostictaceae</taxon>
        <taxon>Phyllosticta</taxon>
    </lineage>
</organism>
<sequence length="291" mass="31990">MCGCPVLSCPALPCPARAYVHCSHPSMRPGLSQPAKPDRQVGILATSKARGRCGINTSALSRRLSWITQFTSIHPSSLACSLASLNRRSTISKRRASTTVCLVSLLCSLSVRTIVSHSPIHPSHSSIHPHLPCLRFPPTTHIEEDGCTGGQTLYDISLSWFAVLAAPDGFATYVRRARVHVADSRRSHALFLPTYLLTYLLSYHRFCPSAFSMVVLACSLAPDTILPRREERAEVCMHARIKADPIKTIARAPLLAHQCSYTAEKKKKILSEKYGKFPQFALIPSSSSWLS</sequence>
<name>A0ABR1KK75_9PEZI</name>